<accession>A0A2W5MX46</accession>
<reference evidence="1 2" key="1">
    <citation type="submission" date="2017-08" db="EMBL/GenBank/DDBJ databases">
        <title>Infants hospitalized years apart are colonized by the same room-sourced microbial strains.</title>
        <authorList>
            <person name="Brooks B."/>
            <person name="Olm M.R."/>
            <person name="Firek B.A."/>
            <person name="Baker R."/>
            <person name="Thomas B.C."/>
            <person name="Morowitz M.J."/>
            <person name="Banfield J.F."/>
        </authorList>
    </citation>
    <scope>NUCLEOTIDE SEQUENCE [LARGE SCALE GENOMIC DNA]</scope>
    <source>
        <strain evidence="1">S2_005_002_R2_29</strain>
    </source>
</reference>
<evidence type="ECO:0000313" key="1">
    <source>
        <dbReference type="EMBL" id="PZQ45746.1"/>
    </source>
</evidence>
<dbReference type="EMBL" id="QFQB01000040">
    <property type="protein sequence ID" value="PZQ45746.1"/>
    <property type="molecule type" value="Genomic_DNA"/>
</dbReference>
<dbReference type="Proteomes" id="UP000249417">
    <property type="component" value="Unassembled WGS sequence"/>
</dbReference>
<name>A0A2W5MX46_9BACT</name>
<proteinExistence type="predicted"/>
<gene>
    <name evidence="1" type="ORF">DI551_06625</name>
</gene>
<organism evidence="1 2">
    <name type="scientific">Micavibrio aeruginosavorus</name>
    <dbReference type="NCBI Taxonomy" id="349221"/>
    <lineage>
        <taxon>Bacteria</taxon>
        <taxon>Pseudomonadati</taxon>
        <taxon>Bdellovibrionota</taxon>
        <taxon>Bdellovibrionia</taxon>
        <taxon>Bdellovibrionales</taxon>
        <taxon>Pseudobdellovibrionaceae</taxon>
        <taxon>Micavibrio</taxon>
    </lineage>
</organism>
<protein>
    <submittedName>
        <fullName evidence="1">Uncharacterized protein</fullName>
    </submittedName>
</protein>
<feature type="non-terminal residue" evidence="1">
    <location>
        <position position="67"/>
    </location>
</feature>
<sequence>MTSSIATVVLHYPDGIKPAAMEAEQDRAIADLCAEGVLKFHENDHPPYHIDLSIYNRQLVLKAKGAD</sequence>
<comment type="caution">
    <text evidence="1">The sequence shown here is derived from an EMBL/GenBank/DDBJ whole genome shotgun (WGS) entry which is preliminary data.</text>
</comment>
<dbReference type="AlphaFoldDB" id="A0A2W5MX46"/>
<evidence type="ECO:0000313" key="2">
    <source>
        <dbReference type="Proteomes" id="UP000249417"/>
    </source>
</evidence>